<evidence type="ECO:0000313" key="8">
    <source>
        <dbReference type="EMBL" id="GAA4182710.1"/>
    </source>
</evidence>
<evidence type="ECO:0000256" key="5">
    <source>
        <dbReference type="ARBA" id="ARBA00022691"/>
    </source>
</evidence>
<accession>A0ABP8AF34</accession>
<comment type="similarity">
    <text evidence="1">Belongs to the N(4)/N(6)-methyltransferase family.</text>
</comment>
<dbReference type="Gene3D" id="3.40.50.150">
    <property type="entry name" value="Vaccinia Virus protein VP39"/>
    <property type="match status" value="1"/>
</dbReference>
<dbReference type="Proteomes" id="UP001500213">
    <property type="component" value="Unassembled WGS sequence"/>
</dbReference>
<dbReference type="PANTHER" id="PTHR33841:SF5">
    <property type="entry name" value="DNA METHYLASE (MODIFICATION METHYLASE) (METHYLTRANSFERASE)-RELATED"/>
    <property type="match status" value="1"/>
</dbReference>
<dbReference type="InterPro" id="IPR050953">
    <property type="entry name" value="N4_N6_ade-DNA_methylase"/>
</dbReference>
<dbReference type="RefSeq" id="WP_344772683.1">
    <property type="nucleotide sequence ID" value="NZ_BAABBX010000001.1"/>
</dbReference>
<evidence type="ECO:0000259" key="7">
    <source>
        <dbReference type="Pfam" id="PF07669"/>
    </source>
</evidence>
<evidence type="ECO:0000256" key="2">
    <source>
        <dbReference type="ARBA" id="ARBA00011900"/>
    </source>
</evidence>
<evidence type="ECO:0000313" key="9">
    <source>
        <dbReference type="Proteomes" id="UP001500213"/>
    </source>
</evidence>
<keyword evidence="5" id="KW-0949">S-adenosyl-L-methionine</keyword>
<evidence type="ECO:0000256" key="3">
    <source>
        <dbReference type="ARBA" id="ARBA00022603"/>
    </source>
</evidence>
<comment type="catalytic activity">
    <reaction evidence="6">
        <text>a 2'-deoxyadenosine in DNA + S-adenosyl-L-methionine = an N(6)-methyl-2'-deoxyadenosine in DNA + S-adenosyl-L-homocysteine + H(+)</text>
        <dbReference type="Rhea" id="RHEA:15197"/>
        <dbReference type="Rhea" id="RHEA-COMP:12418"/>
        <dbReference type="Rhea" id="RHEA-COMP:12419"/>
        <dbReference type="ChEBI" id="CHEBI:15378"/>
        <dbReference type="ChEBI" id="CHEBI:57856"/>
        <dbReference type="ChEBI" id="CHEBI:59789"/>
        <dbReference type="ChEBI" id="CHEBI:90615"/>
        <dbReference type="ChEBI" id="CHEBI:90616"/>
        <dbReference type="EC" id="2.1.1.72"/>
    </reaction>
</comment>
<organism evidence="8 9">
    <name type="scientific">Gryllotalpicola kribbensis</name>
    <dbReference type="NCBI Taxonomy" id="993084"/>
    <lineage>
        <taxon>Bacteria</taxon>
        <taxon>Bacillati</taxon>
        <taxon>Actinomycetota</taxon>
        <taxon>Actinomycetes</taxon>
        <taxon>Micrococcales</taxon>
        <taxon>Microbacteriaceae</taxon>
        <taxon>Gryllotalpicola</taxon>
    </lineage>
</organism>
<evidence type="ECO:0000256" key="1">
    <source>
        <dbReference type="ARBA" id="ARBA00006594"/>
    </source>
</evidence>
<dbReference type="GO" id="GO:0008168">
    <property type="term" value="F:methyltransferase activity"/>
    <property type="evidence" value="ECO:0007669"/>
    <property type="project" value="UniProtKB-KW"/>
</dbReference>
<dbReference type="GO" id="GO:0032259">
    <property type="term" value="P:methylation"/>
    <property type="evidence" value="ECO:0007669"/>
    <property type="project" value="UniProtKB-KW"/>
</dbReference>
<dbReference type="SUPFAM" id="SSF53335">
    <property type="entry name" value="S-adenosyl-L-methionine-dependent methyltransferases"/>
    <property type="match status" value="1"/>
</dbReference>
<dbReference type="InterPro" id="IPR002052">
    <property type="entry name" value="DNA_methylase_N6_adenine_CS"/>
</dbReference>
<feature type="domain" description="Type II methyltransferase M.TaqI-like" evidence="7">
    <location>
        <begin position="102"/>
        <end position="302"/>
    </location>
</feature>
<dbReference type="InterPro" id="IPR029063">
    <property type="entry name" value="SAM-dependent_MTases_sf"/>
</dbReference>
<comment type="caution">
    <text evidence="8">The sequence shown here is derived from an EMBL/GenBank/DDBJ whole genome shotgun (WGS) entry which is preliminary data.</text>
</comment>
<dbReference type="PRINTS" id="PR00507">
    <property type="entry name" value="N12N6MTFRASE"/>
</dbReference>
<dbReference type="PANTHER" id="PTHR33841">
    <property type="entry name" value="DNA METHYLTRANSFERASE YEEA-RELATED"/>
    <property type="match status" value="1"/>
</dbReference>
<dbReference type="EMBL" id="BAABBX010000001">
    <property type="protein sequence ID" value="GAA4182710.1"/>
    <property type="molecule type" value="Genomic_DNA"/>
</dbReference>
<sequence length="549" mass="61109">MTGQAPLALAGYNPDVLTCIANLSNDEVFTPPELANRMLDTLELAWAEANEGASIWADPTVTFLDPFTKSGVFLREIVSRLTVGLAERMPDLQERVDHILTKQVFGIAITQLTALLARRSVYCSKFANGPHSIARSFDTADGNIWFERTEHTWIERKRERRVDPLTGEEALVQIVGTGRCAFCDASEAEYGREDDLETHAYAFIHTDDIKARIGELFGADMQFDVIIGNPPYQLGSNGGTRDVPIYQHFVEQAMALEPRLLTMVIPSRWMAAGLGLRDFRESMLHDRRLRALTDYPVAKDVFTGVEVKGGVCTFLWDADYDGLCEVTTVRGKEVTGPVARDLGEYDVFVRDARAVDILRKVLSANEVSVNTILSADKEFGWTSNFDGFHARQQPGDVPLYYVRKAKRDIGFIARAEVSKSAALIDTWKVLVPKAGSGGGAVPDYVLGRPQIAPSPSVCTQSFLFFHVGTESEAVSVASYYATRFFRFLVSLRKITQDATKATYRWVPLQSWDRTWTDAELYAKYGLTAAEVAFIESQVTEVSWAGDFDV</sequence>
<keyword evidence="3 8" id="KW-0489">Methyltransferase</keyword>
<dbReference type="EC" id="2.1.1.72" evidence="2"/>
<reference evidence="9" key="1">
    <citation type="journal article" date="2019" name="Int. J. Syst. Evol. Microbiol.">
        <title>The Global Catalogue of Microorganisms (GCM) 10K type strain sequencing project: providing services to taxonomists for standard genome sequencing and annotation.</title>
        <authorList>
            <consortium name="The Broad Institute Genomics Platform"/>
            <consortium name="The Broad Institute Genome Sequencing Center for Infectious Disease"/>
            <person name="Wu L."/>
            <person name="Ma J."/>
        </authorList>
    </citation>
    <scope>NUCLEOTIDE SEQUENCE [LARGE SCALE GENOMIC DNA]</scope>
    <source>
        <strain evidence="9">JCM 17593</strain>
    </source>
</reference>
<name>A0ABP8AF34_9MICO</name>
<keyword evidence="4" id="KW-0808">Transferase</keyword>
<protein>
    <recommendedName>
        <fullName evidence="2">site-specific DNA-methyltransferase (adenine-specific)</fullName>
        <ecNumber evidence="2">2.1.1.72</ecNumber>
    </recommendedName>
</protein>
<dbReference type="InterPro" id="IPR011639">
    <property type="entry name" value="MethylTrfase_TaqI-like_dom"/>
</dbReference>
<dbReference type="Pfam" id="PF07669">
    <property type="entry name" value="Eco57I"/>
    <property type="match status" value="1"/>
</dbReference>
<keyword evidence="9" id="KW-1185">Reference proteome</keyword>
<proteinExistence type="inferred from homology"/>
<evidence type="ECO:0000256" key="4">
    <source>
        <dbReference type="ARBA" id="ARBA00022679"/>
    </source>
</evidence>
<gene>
    <name evidence="8" type="ORF">GCM10022288_01030</name>
</gene>
<dbReference type="PROSITE" id="PS00092">
    <property type="entry name" value="N6_MTASE"/>
    <property type="match status" value="1"/>
</dbReference>
<evidence type="ECO:0000256" key="6">
    <source>
        <dbReference type="ARBA" id="ARBA00047942"/>
    </source>
</evidence>